<dbReference type="EMBL" id="LAZR01006524">
    <property type="protein sequence ID" value="KKM91492.1"/>
    <property type="molecule type" value="Genomic_DNA"/>
</dbReference>
<gene>
    <name evidence="1" type="ORF">LCGC14_1227860</name>
</gene>
<proteinExistence type="predicted"/>
<reference evidence="1" key="1">
    <citation type="journal article" date="2015" name="Nature">
        <title>Complex archaea that bridge the gap between prokaryotes and eukaryotes.</title>
        <authorList>
            <person name="Spang A."/>
            <person name="Saw J.H."/>
            <person name="Jorgensen S.L."/>
            <person name="Zaremba-Niedzwiedzka K."/>
            <person name="Martijn J."/>
            <person name="Lind A.E."/>
            <person name="van Eijk R."/>
            <person name="Schleper C."/>
            <person name="Guy L."/>
            <person name="Ettema T.J."/>
        </authorList>
    </citation>
    <scope>NUCLEOTIDE SEQUENCE</scope>
</reference>
<accession>A0A0F9PDQ3</accession>
<sequence>MRKFVEVYFDAENVPLGAPIGSIKRGLWAVVCWDLDKNNEPIIESGIVLVEKSSLVDCQHQAKIYADDLKSHGFKVYVSGNSPDSMFKIKSAEYETFIYNRRLL</sequence>
<evidence type="ECO:0000313" key="1">
    <source>
        <dbReference type="EMBL" id="KKM91492.1"/>
    </source>
</evidence>
<dbReference type="AlphaFoldDB" id="A0A0F9PDQ3"/>
<name>A0A0F9PDQ3_9ZZZZ</name>
<comment type="caution">
    <text evidence="1">The sequence shown here is derived from an EMBL/GenBank/DDBJ whole genome shotgun (WGS) entry which is preliminary data.</text>
</comment>
<organism evidence="1">
    <name type="scientific">marine sediment metagenome</name>
    <dbReference type="NCBI Taxonomy" id="412755"/>
    <lineage>
        <taxon>unclassified sequences</taxon>
        <taxon>metagenomes</taxon>
        <taxon>ecological metagenomes</taxon>
    </lineage>
</organism>
<protein>
    <submittedName>
        <fullName evidence="1">Uncharacterized protein</fullName>
    </submittedName>
</protein>